<dbReference type="Proteomes" id="UP000519023">
    <property type="component" value="Unassembled WGS sequence"/>
</dbReference>
<comment type="caution">
    <text evidence="2">The sequence shown here is derived from an EMBL/GenBank/DDBJ whole genome shotgun (WGS) entry which is preliminary data.</text>
</comment>
<gene>
    <name evidence="2" type="ORF">HHL08_14790</name>
</gene>
<evidence type="ECO:0000313" key="3">
    <source>
        <dbReference type="Proteomes" id="UP000519023"/>
    </source>
</evidence>
<name>A0A7X9WWW7_9SPHN</name>
<dbReference type="Gene3D" id="3.40.630.30">
    <property type="match status" value="1"/>
</dbReference>
<keyword evidence="2" id="KW-0808">Transferase</keyword>
<keyword evidence="3" id="KW-1185">Reference proteome</keyword>
<dbReference type="RefSeq" id="WP_169573927.1">
    <property type="nucleotide sequence ID" value="NZ_JABBFV010000010.1"/>
</dbReference>
<dbReference type="PANTHER" id="PTHR43792">
    <property type="entry name" value="GNAT FAMILY, PUTATIVE (AFU_ORTHOLOGUE AFUA_3G00765)-RELATED-RELATED"/>
    <property type="match status" value="1"/>
</dbReference>
<dbReference type="PROSITE" id="PS51186">
    <property type="entry name" value="GNAT"/>
    <property type="match status" value="1"/>
</dbReference>
<dbReference type="EMBL" id="JABBFV010000010">
    <property type="protein sequence ID" value="NML11400.1"/>
    <property type="molecule type" value="Genomic_DNA"/>
</dbReference>
<dbReference type="AlphaFoldDB" id="A0A7X9WWW7"/>
<protein>
    <submittedName>
        <fullName evidence="2">GNAT family N-acetyltransferase</fullName>
    </submittedName>
</protein>
<dbReference type="GO" id="GO:0016747">
    <property type="term" value="F:acyltransferase activity, transferring groups other than amino-acyl groups"/>
    <property type="evidence" value="ECO:0007669"/>
    <property type="project" value="InterPro"/>
</dbReference>
<organism evidence="2 3">
    <name type="scientific">Sphingobium psychrophilum</name>
    <dbReference type="NCBI Taxonomy" id="2728834"/>
    <lineage>
        <taxon>Bacteria</taxon>
        <taxon>Pseudomonadati</taxon>
        <taxon>Pseudomonadota</taxon>
        <taxon>Alphaproteobacteria</taxon>
        <taxon>Sphingomonadales</taxon>
        <taxon>Sphingomonadaceae</taxon>
        <taxon>Sphingobium</taxon>
    </lineage>
</organism>
<dbReference type="InterPro" id="IPR016181">
    <property type="entry name" value="Acyl_CoA_acyltransferase"/>
</dbReference>
<accession>A0A7X9WWW7</accession>
<dbReference type="InterPro" id="IPR000182">
    <property type="entry name" value="GNAT_dom"/>
</dbReference>
<proteinExistence type="predicted"/>
<dbReference type="PANTHER" id="PTHR43792:SF16">
    <property type="entry name" value="N-ACETYLTRANSFERASE DOMAIN-CONTAINING PROTEIN"/>
    <property type="match status" value="1"/>
</dbReference>
<dbReference type="InterPro" id="IPR051531">
    <property type="entry name" value="N-acetyltransferase"/>
</dbReference>
<sequence>MTDAPTLETIRLVLRPHRVTDYAACAALWADADVVRHIGGVPLDRQAVWFRILRYAGMWSLLGYGMWVIEERDSGAFLGEAGLLNAERGLAELEGVPEAGWVLGPQAWGRGIATEAMQAILAWSDAHLEAPSLRCIIDPGNAASIKVAQKLGFQALTDTQLGGKPTRVFDRPKHPPQ</sequence>
<dbReference type="Pfam" id="PF13302">
    <property type="entry name" value="Acetyltransf_3"/>
    <property type="match status" value="1"/>
</dbReference>
<dbReference type="SUPFAM" id="SSF55729">
    <property type="entry name" value="Acyl-CoA N-acyltransferases (Nat)"/>
    <property type="match status" value="1"/>
</dbReference>
<evidence type="ECO:0000313" key="2">
    <source>
        <dbReference type="EMBL" id="NML11400.1"/>
    </source>
</evidence>
<evidence type="ECO:0000259" key="1">
    <source>
        <dbReference type="PROSITE" id="PS51186"/>
    </source>
</evidence>
<reference evidence="2 3" key="1">
    <citation type="submission" date="2020-04" db="EMBL/GenBank/DDBJ databases">
        <title>Sphingobium sp. AR-3-1 isolated from Arctic soil.</title>
        <authorList>
            <person name="Dahal R.H."/>
            <person name="Chaudhary D.K."/>
        </authorList>
    </citation>
    <scope>NUCLEOTIDE SEQUENCE [LARGE SCALE GENOMIC DNA]</scope>
    <source>
        <strain evidence="2 3">AR-3-1</strain>
    </source>
</reference>
<feature type="domain" description="N-acetyltransferase" evidence="1">
    <location>
        <begin position="12"/>
        <end position="175"/>
    </location>
</feature>